<organism evidence="1 2">
    <name type="scientific">Trichonephila clavipes</name>
    <name type="common">Golden silk orbweaver</name>
    <name type="synonym">Nephila clavipes</name>
    <dbReference type="NCBI Taxonomy" id="2585209"/>
    <lineage>
        <taxon>Eukaryota</taxon>
        <taxon>Metazoa</taxon>
        <taxon>Ecdysozoa</taxon>
        <taxon>Arthropoda</taxon>
        <taxon>Chelicerata</taxon>
        <taxon>Arachnida</taxon>
        <taxon>Araneae</taxon>
        <taxon>Araneomorphae</taxon>
        <taxon>Entelegynae</taxon>
        <taxon>Araneoidea</taxon>
        <taxon>Nephilidae</taxon>
        <taxon>Trichonephila</taxon>
    </lineage>
</organism>
<dbReference type="AlphaFoldDB" id="A0A8X6RTZ4"/>
<evidence type="ECO:0000313" key="2">
    <source>
        <dbReference type="Proteomes" id="UP000887159"/>
    </source>
</evidence>
<proteinExistence type="predicted"/>
<accession>A0A8X6RTZ4</accession>
<dbReference type="Proteomes" id="UP000887159">
    <property type="component" value="Unassembled WGS sequence"/>
</dbReference>
<dbReference type="EMBL" id="BMAU01021221">
    <property type="protein sequence ID" value="GFY00566.1"/>
    <property type="molecule type" value="Genomic_DNA"/>
</dbReference>
<evidence type="ECO:0000313" key="1">
    <source>
        <dbReference type="EMBL" id="GFY00566.1"/>
    </source>
</evidence>
<protein>
    <submittedName>
        <fullName evidence="1">Uncharacterized protein</fullName>
    </submittedName>
</protein>
<reference evidence="1" key="1">
    <citation type="submission" date="2020-08" db="EMBL/GenBank/DDBJ databases">
        <title>Multicomponent nature underlies the extraordinary mechanical properties of spider dragline silk.</title>
        <authorList>
            <person name="Kono N."/>
            <person name="Nakamura H."/>
            <person name="Mori M."/>
            <person name="Yoshida Y."/>
            <person name="Ohtoshi R."/>
            <person name="Malay A.D."/>
            <person name="Moran D.A.P."/>
            <person name="Tomita M."/>
            <person name="Numata K."/>
            <person name="Arakawa K."/>
        </authorList>
    </citation>
    <scope>NUCLEOTIDE SEQUENCE</scope>
</reference>
<gene>
    <name evidence="1" type="ORF">TNCV_2139631</name>
</gene>
<name>A0A8X6RTZ4_TRICX</name>
<sequence length="80" mass="8835">MILSGDFNFNISLPKVEPLIAFLNDELKLEINTNQNVSTTNSSTGIDAVFQRVLNTLKSQVVRAAPSGALLLDYQRQLEV</sequence>
<keyword evidence="2" id="KW-1185">Reference proteome</keyword>
<comment type="caution">
    <text evidence="1">The sequence shown here is derived from an EMBL/GenBank/DDBJ whole genome shotgun (WGS) entry which is preliminary data.</text>
</comment>